<sequence>MPSASPTHFKGGHRGMMENLLGYSSGLRAITEFNKKPATRTSSSTVSLFIDGECNGSLHLSWPKSPKLQRMSTCFGSMPSQSKTATSSPYGRMTPQLSLERPRWNLAGCWLFNRALLDDMLFVMSTLGPKIFTCFQDALGSFQTYSSSTLLNLKIDNLRHQAPKNKPTLDQATSRSTPPPSAPAPAALLNKSPLIKAVKEPASAFIPQTTIYFALSAKNGIIIPEAGT</sequence>
<evidence type="ECO:0000313" key="2">
    <source>
        <dbReference type="Proteomes" id="UP001060170"/>
    </source>
</evidence>
<protein>
    <submittedName>
        <fullName evidence="1">Uncharacterized protein</fullName>
    </submittedName>
</protein>
<organism evidence="1 2">
    <name type="scientific">Puccinia striiformis f. sp. tritici</name>
    <dbReference type="NCBI Taxonomy" id="168172"/>
    <lineage>
        <taxon>Eukaryota</taxon>
        <taxon>Fungi</taxon>
        <taxon>Dikarya</taxon>
        <taxon>Basidiomycota</taxon>
        <taxon>Pucciniomycotina</taxon>
        <taxon>Pucciniomycetes</taxon>
        <taxon>Pucciniales</taxon>
        <taxon>Pucciniaceae</taxon>
        <taxon>Puccinia</taxon>
    </lineage>
</organism>
<evidence type="ECO:0000313" key="1">
    <source>
        <dbReference type="EMBL" id="KAI7936983.1"/>
    </source>
</evidence>
<reference evidence="2" key="1">
    <citation type="journal article" date="2018" name="BMC Genomics">
        <title>Genomic insights into host adaptation between the wheat stripe rust pathogen (Puccinia striiformis f. sp. tritici) and the barley stripe rust pathogen (Puccinia striiformis f. sp. hordei).</title>
        <authorList>
            <person name="Xia C."/>
            <person name="Wang M."/>
            <person name="Yin C."/>
            <person name="Cornejo O.E."/>
            <person name="Hulbert S.H."/>
            <person name="Chen X."/>
        </authorList>
    </citation>
    <scope>NUCLEOTIDE SEQUENCE [LARGE SCALE GENOMIC DNA]</scope>
    <source>
        <strain evidence="2">93-210</strain>
    </source>
</reference>
<dbReference type="EMBL" id="CM045881">
    <property type="protein sequence ID" value="KAI7936983.1"/>
    <property type="molecule type" value="Genomic_DNA"/>
</dbReference>
<name>A0ACC0DQB4_9BASI</name>
<reference evidence="2" key="2">
    <citation type="journal article" date="2018" name="Mol. Plant Microbe Interact.">
        <title>Genome sequence resources for the wheat stripe rust pathogen (Puccinia striiformis f. sp. tritici) and the barley stripe rust pathogen (Puccinia striiformis f. sp. hordei).</title>
        <authorList>
            <person name="Xia C."/>
            <person name="Wang M."/>
            <person name="Yin C."/>
            <person name="Cornejo O.E."/>
            <person name="Hulbert S.H."/>
            <person name="Chen X."/>
        </authorList>
    </citation>
    <scope>NUCLEOTIDE SEQUENCE [LARGE SCALE GENOMIC DNA]</scope>
    <source>
        <strain evidence="2">93-210</strain>
    </source>
</reference>
<gene>
    <name evidence="1" type="ORF">MJO28_015882</name>
</gene>
<comment type="caution">
    <text evidence="1">The sequence shown here is derived from an EMBL/GenBank/DDBJ whole genome shotgun (WGS) entry which is preliminary data.</text>
</comment>
<reference evidence="1 2" key="3">
    <citation type="journal article" date="2022" name="Microbiol. Spectr.">
        <title>Folding features and dynamics of 3D genome architecture in plant fungal pathogens.</title>
        <authorList>
            <person name="Xia C."/>
        </authorList>
    </citation>
    <scope>NUCLEOTIDE SEQUENCE [LARGE SCALE GENOMIC DNA]</scope>
    <source>
        <strain evidence="1 2">93-210</strain>
    </source>
</reference>
<dbReference type="Proteomes" id="UP001060170">
    <property type="component" value="Chromosome 17"/>
</dbReference>
<accession>A0ACC0DQB4</accession>
<proteinExistence type="predicted"/>
<keyword evidence="2" id="KW-1185">Reference proteome</keyword>